<dbReference type="InterPro" id="IPR036640">
    <property type="entry name" value="ABC1_TM_sf"/>
</dbReference>
<evidence type="ECO:0000313" key="11">
    <source>
        <dbReference type="EMBL" id="GAA2439690.1"/>
    </source>
</evidence>
<evidence type="ECO:0000256" key="2">
    <source>
        <dbReference type="ARBA" id="ARBA00022692"/>
    </source>
</evidence>
<name>A0ABP5X1E6_9ACTN</name>
<comment type="subcellular location">
    <subcellularLocation>
        <location evidence="1">Cell membrane</location>
        <topology evidence="1">Multi-pass membrane protein</topology>
    </subcellularLocation>
</comment>
<keyword evidence="3" id="KW-0547">Nucleotide-binding</keyword>
<dbReference type="Gene3D" id="3.40.50.300">
    <property type="entry name" value="P-loop containing nucleotide triphosphate hydrolases"/>
    <property type="match status" value="1"/>
</dbReference>
<proteinExistence type="predicted"/>
<gene>
    <name evidence="11" type="ORF">GCM10010405_23800</name>
</gene>
<dbReference type="InterPro" id="IPR027417">
    <property type="entry name" value="P-loop_NTPase"/>
</dbReference>
<dbReference type="SUPFAM" id="SSF52540">
    <property type="entry name" value="P-loop containing nucleoside triphosphate hydrolases"/>
    <property type="match status" value="1"/>
</dbReference>
<feature type="transmembrane region" description="Helical" evidence="8">
    <location>
        <begin position="124"/>
        <end position="145"/>
    </location>
</feature>
<organism evidence="11 12">
    <name type="scientific">Streptomyces macrosporus</name>
    <dbReference type="NCBI Taxonomy" id="44032"/>
    <lineage>
        <taxon>Bacteria</taxon>
        <taxon>Bacillati</taxon>
        <taxon>Actinomycetota</taxon>
        <taxon>Actinomycetes</taxon>
        <taxon>Kitasatosporales</taxon>
        <taxon>Streptomycetaceae</taxon>
        <taxon>Streptomyces</taxon>
    </lineage>
</organism>
<dbReference type="InterPro" id="IPR011527">
    <property type="entry name" value="ABC1_TM_dom"/>
</dbReference>
<evidence type="ECO:0000256" key="1">
    <source>
        <dbReference type="ARBA" id="ARBA00004651"/>
    </source>
</evidence>
<evidence type="ECO:0000256" key="8">
    <source>
        <dbReference type="SAM" id="Phobius"/>
    </source>
</evidence>
<evidence type="ECO:0000256" key="5">
    <source>
        <dbReference type="ARBA" id="ARBA00022989"/>
    </source>
</evidence>
<dbReference type="GO" id="GO:0005524">
    <property type="term" value="F:ATP binding"/>
    <property type="evidence" value="ECO:0007669"/>
    <property type="project" value="UniProtKB-KW"/>
</dbReference>
<dbReference type="PANTHER" id="PTHR24221:SF654">
    <property type="entry name" value="ATP-BINDING CASSETTE SUB-FAMILY B MEMBER 6"/>
    <property type="match status" value="1"/>
</dbReference>
<dbReference type="SUPFAM" id="SSF90123">
    <property type="entry name" value="ABC transporter transmembrane region"/>
    <property type="match status" value="1"/>
</dbReference>
<keyword evidence="4 11" id="KW-0067">ATP-binding</keyword>
<feature type="domain" description="ABC transmembrane type-1" evidence="10">
    <location>
        <begin position="23"/>
        <end position="281"/>
    </location>
</feature>
<dbReference type="InterPro" id="IPR003593">
    <property type="entry name" value="AAA+_ATPase"/>
</dbReference>
<keyword evidence="5 8" id="KW-1133">Transmembrane helix</keyword>
<evidence type="ECO:0000259" key="9">
    <source>
        <dbReference type="PROSITE" id="PS50893"/>
    </source>
</evidence>
<keyword evidence="2 8" id="KW-0812">Transmembrane</keyword>
<dbReference type="PANTHER" id="PTHR24221">
    <property type="entry name" value="ATP-BINDING CASSETTE SUB-FAMILY B"/>
    <property type="match status" value="1"/>
</dbReference>
<keyword evidence="6 8" id="KW-0472">Membrane</keyword>
<evidence type="ECO:0000256" key="6">
    <source>
        <dbReference type="ARBA" id="ARBA00023136"/>
    </source>
</evidence>
<feature type="transmembrane region" description="Helical" evidence="8">
    <location>
        <begin position="20"/>
        <end position="40"/>
    </location>
</feature>
<evidence type="ECO:0000256" key="3">
    <source>
        <dbReference type="ARBA" id="ARBA00022741"/>
    </source>
</evidence>
<dbReference type="Gene3D" id="1.20.1560.10">
    <property type="entry name" value="ABC transporter type 1, transmembrane domain"/>
    <property type="match status" value="1"/>
</dbReference>
<evidence type="ECO:0000256" key="4">
    <source>
        <dbReference type="ARBA" id="ARBA00022840"/>
    </source>
</evidence>
<keyword evidence="12" id="KW-1185">Reference proteome</keyword>
<dbReference type="PROSITE" id="PS50893">
    <property type="entry name" value="ABC_TRANSPORTER_2"/>
    <property type="match status" value="1"/>
</dbReference>
<dbReference type="CDD" id="cd03228">
    <property type="entry name" value="ABCC_MRP_Like"/>
    <property type="match status" value="1"/>
</dbReference>
<reference evidence="12" key="1">
    <citation type="journal article" date="2019" name="Int. J. Syst. Evol. Microbiol.">
        <title>The Global Catalogue of Microorganisms (GCM) 10K type strain sequencing project: providing services to taxonomists for standard genome sequencing and annotation.</title>
        <authorList>
            <consortium name="The Broad Institute Genomics Platform"/>
            <consortium name="The Broad Institute Genome Sequencing Center for Infectious Disease"/>
            <person name="Wu L."/>
            <person name="Ma J."/>
        </authorList>
    </citation>
    <scope>NUCLEOTIDE SEQUENCE [LARGE SCALE GENOMIC DNA]</scope>
    <source>
        <strain evidence="12">JCM 6305</strain>
    </source>
</reference>
<dbReference type="PROSITE" id="PS50929">
    <property type="entry name" value="ABC_TM1F"/>
    <property type="match status" value="1"/>
</dbReference>
<protein>
    <submittedName>
        <fullName evidence="11">ABC transporter ATP-binding protein</fullName>
    </submittedName>
</protein>
<feature type="domain" description="ABC transporter" evidence="9">
    <location>
        <begin position="389"/>
        <end position="620"/>
    </location>
</feature>
<dbReference type="InterPro" id="IPR003439">
    <property type="entry name" value="ABC_transporter-like_ATP-bd"/>
</dbReference>
<evidence type="ECO:0000256" key="7">
    <source>
        <dbReference type="SAM" id="MobiDB-lite"/>
    </source>
</evidence>
<dbReference type="InterPro" id="IPR039421">
    <property type="entry name" value="Type_1_exporter"/>
</dbReference>
<dbReference type="SMART" id="SM00382">
    <property type="entry name" value="AAA"/>
    <property type="match status" value="1"/>
</dbReference>
<dbReference type="Pfam" id="PF00005">
    <property type="entry name" value="ABC_tran"/>
    <property type="match status" value="1"/>
</dbReference>
<feature type="transmembrane region" description="Helical" evidence="8">
    <location>
        <begin position="151"/>
        <end position="171"/>
    </location>
</feature>
<feature type="transmembrane region" description="Helical" evidence="8">
    <location>
        <begin position="238"/>
        <end position="259"/>
    </location>
</feature>
<feature type="region of interest" description="Disordered" evidence="7">
    <location>
        <begin position="336"/>
        <end position="386"/>
    </location>
</feature>
<feature type="transmembrane region" description="Helical" evidence="8">
    <location>
        <begin position="60"/>
        <end position="86"/>
    </location>
</feature>
<dbReference type="Proteomes" id="UP001501638">
    <property type="component" value="Unassembled WGS sequence"/>
</dbReference>
<sequence length="676" mass="70463">MLPETGRAVLPHLRSTPRAVVRLLAWSVPEMAQTFFLGYALARALDDGFLRGEPGAGMGWLAAAGLSVVLAGVGTDRVHVALAAIAEPMRDDLIRRVVHRALRDADGAAVSRLTHQTEIARDTFANLLLVSRTFVLSAGAALAGLLALAPVLLLIVLPPLAAGLMLFVATLRPLTRRQEAFLVADEAIAADLDAVVAGLRDIAASGAQPWVAADAGAGIDGELRAARALARWGTLRDLAVGVAGHLPVVLLLGTAPWLLGRGVTPGALVAALAYLTQALLPALENLILSLGTTSARLAVVLRRLAPEDTCGTTPRPTSAQEARHPAFRHTRRVDDTRITAGSGPVRQAHTQKDAFTAVPETGRADSQRPESNVPPKRQPPGAAVSPPAVSLHNLTFAYGPHAEPVLRGVDLVLPPGGHLAVAGPSGIGKSTLAALIAGVLAPDRGEVRLCGRDVRGLGPGDLAALRVLVPQEAYVFSGTVRENITYLCPEPPPDAALLASCAAVGADGLVGRLGGPEGRLDPRALSAGERQLLALVRAHLAPAPLVLLDEATCHLDPAAEARAEHAFMARPGGCLIVVAHRISSARRATRILVMDGTHTDCGTHEDLLARSTLYRDLVGSWADRSQPALLQRDAYSVDPVTGAGLTGDGRHVVTHGPGGQVEAVGDLRDRGTFYGQ</sequence>
<accession>A0ABP5X1E6</accession>
<evidence type="ECO:0000313" key="12">
    <source>
        <dbReference type="Proteomes" id="UP001501638"/>
    </source>
</evidence>
<comment type="caution">
    <text evidence="11">The sequence shown here is derived from an EMBL/GenBank/DDBJ whole genome shotgun (WGS) entry which is preliminary data.</text>
</comment>
<evidence type="ECO:0000259" key="10">
    <source>
        <dbReference type="PROSITE" id="PS50929"/>
    </source>
</evidence>
<dbReference type="EMBL" id="BAAASZ010000018">
    <property type="protein sequence ID" value="GAA2439690.1"/>
    <property type="molecule type" value="Genomic_DNA"/>
</dbReference>
<dbReference type="RefSeq" id="WP_344322214.1">
    <property type="nucleotide sequence ID" value="NZ_BAAASZ010000018.1"/>
</dbReference>